<comment type="caution">
    <text evidence="1">The sequence shown here is derived from an EMBL/GenBank/DDBJ whole genome shotgun (WGS) entry which is preliminary data.</text>
</comment>
<keyword evidence="2" id="KW-1185">Reference proteome</keyword>
<accession>A0A8J7A0A0</accession>
<evidence type="ECO:0000313" key="2">
    <source>
        <dbReference type="Proteomes" id="UP000622533"/>
    </source>
</evidence>
<organism evidence="1 2">
    <name type="scientific">Desmonostoc muscorum LEGE 12446</name>
    <dbReference type="NCBI Taxonomy" id="1828758"/>
    <lineage>
        <taxon>Bacteria</taxon>
        <taxon>Bacillati</taxon>
        <taxon>Cyanobacteriota</taxon>
        <taxon>Cyanophyceae</taxon>
        <taxon>Nostocales</taxon>
        <taxon>Nostocaceae</taxon>
        <taxon>Desmonostoc</taxon>
    </lineage>
</organism>
<dbReference type="Proteomes" id="UP000622533">
    <property type="component" value="Unassembled WGS sequence"/>
</dbReference>
<evidence type="ECO:0000313" key="1">
    <source>
        <dbReference type="EMBL" id="MBE9025030.1"/>
    </source>
</evidence>
<gene>
    <name evidence="1" type="ORF">IQ276_22205</name>
</gene>
<proteinExistence type="predicted"/>
<reference evidence="1" key="1">
    <citation type="submission" date="2020-10" db="EMBL/GenBank/DDBJ databases">
        <authorList>
            <person name="Castelo-Branco R."/>
            <person name="Eusebio N."/>
            <person name="Adriana R."/>
            <person name="Vieira A."/>
            <person name="Brugerolle De Fraissinette N."/>
            <person name="Rezende De Castro R."/>
            <person name="Schneider M.P."/>
            <person name="Vasconcelos V."/>
            <person name="Leao P.N."/>
        </authorList>
    </citation>
    <scope>NUCLEOTIDE SEQUENCE</scope>
    <source>
        <strain evidence="1">LEGE 12446</strain>
    </source>
</reference>
<protein>
    <submittedName>
        <fullName evidence="1">Uncharacterized protein</fullName>
    </submittedName>
</protein>
<sequence length="53" mass="5758">MVKSAVQAIAIISPKALAETLIISSTYKSFRSTEISTYTGERCLRRATPTHSA</sequence>
<dbReference type="EMBL" id="JADEXS010000352">
    <property type="protein sequence ID" value="MBE9025030.1"/>
    <property type="molecule type" value="Genomic_DNA"/>
</dbReference>
<name>A0A8J7A0A0_DESMC</name>
<dbReference type="AlphaFoldDB" id="A0A8J7A0A0"/>